<dbReference type="InterPro" id="IPR036942">
    <property type="entry name" value="Beta-barrel_TonB_sf"/>
</dbReference>
<evidence type="ECO:0000256" key="2">
    <source>
        <dbReference type="ARBA" id="ARBA00023136"/>
    </source>
</evidence>
<dbReference type="GO" id="GO:0009279">
    <property type="term" value="C:cell outer membrane"/>
    <property type="evidence" value="ECO:0007669"/>
    <property type="project" value="UniProtKB-SubCell"/>
</dbReference>
<feature type="compositionally biased region" description="Gly residues" evidence="4">
    <location>
        <begin position="732"/>
        <end position="759"/>
    </location>
</feature>
<keyword evidence="5" id="KW-0614">Plasmid</keyword>
<keyword evidence="6" id="KW-1185">Reference proteome</keyword>
<accession>A0A1D8AD03</accession>
<evidence type="ECO:0000256" key="4">
    <source>
        <dbReference type="SAM" id="MobiDB-lite"/>
    </source>
</evidence>
<evidence type="ECO:0000313" key="5">
    <source>
        <dbReference type="EMBL" id="AOR79980.1"/>
    </source>
</evidence>
<dbReference type="KEGG" id="nre:BES08_24920"/>
<geneLocation type="plasmid" evidence="5 6">
    <name>pSA1</name>
</geneLocation>
<reference evidence="6" key="1">
    <citation type="journal article" date="2017" name="J. Biotechnol.">
        <title>Complete genome sequence of Novosphingobium resinovorum SA1, a versatile xenobiotic-degrading bacterium capable of utilizing sulfanilic acid.</title>
        <authorList>
            <person name="Hegedus B."/>
            <person name="Kos P.B."/>
            <person name="Balint B."/>
            <person name="Maroti G."/>
            <person name="Gan H.M."/>
            <person name="Perei K."/>
            <person name="Rakhely G."/>
        </authorList>
    </citation>
    <scope>NUCLEOTIDE SEQUENCE [LARGE SCALE GENOMIC DNA]</scope>
    <source>
        <strain evidence="6">SA1</strain>
    </source>
</reference>
<keyword evidence="3" id="KW-0998">Cell outer membrane</keyword>
<dbReference type="Gene3D" id="2.40.170.20">
    <property type="entry name" value="TonB-dependent receptor, beta-barrel domain"/>
    <property type="match status" value="2"/>
</dbReference>
<comment type="subcellular location">
    <subcellularLocation>
        <location evidence="1">Cell outer membrane</location>
    </subcellularLocation>
</comment>
<feature type="region of interest" description="Disordered" evidence="4">
    <location>
        <begin position="415"/>
        <end position="434"/>
    </location>
</feature>
<dbReference type="PANTHER" id="PTHR47234:SF1">
    <property type="entry name" value="TONB-DEPENDENT RECEPTOR"/>
    <property type="match status" value="1"/>
</dbReference>
<feature type="compositionally biased region" description="Basic and acidic residues" evidence="4">
    <location>
        <begin position="667"/>
        <end position="678"/>
    </location>
</feature>
<proteinExistence type="predicted"/>
<dbReference type="InterPro" id="IPR037066">
    <property type="entry name" value="Plug_dom_sf"/>
</dbReference>
<gene>
    <name evidence="5" type="ORF">BES08_24920</name>
</gene>
<dbReference type="AlphaFoldDB" id="A0A1D8AD03"/>
<dbReference type="OrthoDB" id="7224136at2"/>
<evidence type="ECO:0000256" key="1">
    <source>
        <dbReference type="ARBA" id="ARBA00004442"/>
    </source>
</evidence>
<feature type="region of interest" description="Disordered" evidence="4">
    <location>
        <begin position="626"/>
        <end position="759"/>
    </location>
</feature>
<dbReference type="Gene3D" id="2.170.130.10">
    <property type="entry name" value="TonB-dependent receptor, plug domain"/>
    <property type="match status" value="1"/>
</dbReference>
<dbReference type="SUPFAM" id="SSF56935">
    <property type="entry name" value="Porins"/>
    <property type="match status" value="1"/>
</dbReference>
<feature type="compositionally biased region" description="Pro residues" evidence="4">
    <location>
        <begin position="719"/>
        <end position="731"/>
    </location>
</feature>
<protein>
    <submittedName>
        <fullName evidence="5">TonB-dependent receptor</fullName>
    </submittedName>
</protein>
<keyword evidence="5" id="KW-0675">Receptor</keyword>
<dbReference type="PANTHER" id="PTHR47234">
    <property type="match status" value="1"/>
</dbReference>
<sequence>MLTSAAIMAPQGAEAQQQAAQAGGGAPAQVSSGDGDDIVVTGQALPGAVIGDIPPENKLGQAEIASYGVDSIAELLDELADQTTSIAGRDASSGPVVLVNGKRISGVNEVGDLPVESVLRVDILPEEVAIKYGYDAQSKVVNIILKRRFQSKVVNLGGGMSGEGGGGQGTGAFTYTKIRDNDRLNITGKATSQAAIRESDRDITADPDSTVTPVDSIPGESDYRTVQASTRSYALGASLAHQLSSNATASFNVKGTYQTSRSLDGLATGELTVPADSPYADGTENTFTRYLSQDPLRKAVNTGGVSAGGTVNVDLSTRWKLSVIGSYAHSESETRADNGYDVTTLQDALDAGSAGVDPYGTLSPALLGNMIVNRAKSNSDTGSASMLVSGKVLPLPAGDLGVSLKLGGDFTAQSSTSVRDGMASSGDADRTNGSARLSVDIPLTSRSRGVLGAIGTLSVNLNAGVTQVSDYGSVATFGYGLNWRPRDGITVIAAMNQDRSAPSVANLGDPTVTTSNQRVYDYVTGQTVLVTAITGGNPNLKADDRRSFKLGLNAQVMSTPKLNFSATYVNSRNRNAVLSLGGVTQAVEDAYPDRFVRDEDGNLLSVDARPVNVYRQRSEQVRWGFNLSAQLRKPTRPPRPPAGTWGARGAGRRSEANGEAPPAPPSGEERLAEGRGPEEGTGNEITVNGERERAAEAPGFGRPPGDRGDDGMGPADGMGPPPDGMGPPPGEGPGGGPGGFGGGPRGPGGPGGRGFGGGGDNGVRLLASLYHTWVLRQDVQLTEGSPTIDLLDGGTITGSSTPRHKVQGSLGLIDNGLGLRLEGNWQSSADVTGSSSASGNLHFASLATVDLRVFANLQNRFRGKDWARGTRVSLSVENLFNQRQKVTDDTGATPYAYQRDYLDPMGRTILLSLRRIF</sequence>
<name>A0A1D8AD03_9SPHN</name>
<evidence type="ECO:0000313" key="6">
    <source>
        <dbReference type="Proteomes" id="UP000094626"/>
    </source>
</evidence>
<evidence type="ECO:0000256" key="3">
    <source>
        <dbReference type="ARBA" id="ARBA00023237"/>
    </source>
</evidence>
<dbReference type="RefSeq" id="WP_036526667.1">
    <property type="nucleotide sequence ID" value="NZ_CP017076.1"/>
</dbReference>
<dbReference type="Proteomes" id="UP000094626">
    <property type="component" value="Plasmid pSA1"/>
</dbReference>
<organism evidence="5 6">
    <name type="scientific">Novosphingobium resinovorum</name>
    <dbReference type="NCBI Taxonomy" id="158500"/>
    <lineage>
        <taxon>Bacteria</taxon>
        <taxon>Pseudomonadati</taxon>
        <taxon>Pseudomonadota</taxon>
        <taxon>Alphaproteobacteria</taxon>
        <taxon>Sphingomonadales</taxon>
        <taxon>Sphingomonadaceae</taxon>
        <taxon>Novosphingobium</taxon>
    </lineage>
</organism>
<dbReference type="EMBL" id="CP017076">
    <property type="protein sequence ID" value="AOR79980.1"/>
    <property type="molecule type" value="Genomic_DNA"/>
</dbReference>
<keyword evidence="2" id="KW-0472">Membrane</keyword>